<dbReference type="SMART" id="SM00829">
    <property type="entry name" value="PKS_ER"/>
    <property type="match status" value="1"/>
</dbReference>
<dbReference type="PANTHER" id="PTHR42940:SF8">
    <property type="entry name" value="VACUOLAR PROTEIN SORTING-ASSOCIATED PROTEIN 11"/>
    <property type="match status" value="1"/>
</dbReference>
<accession>A0A6A5Y6H4</accession>
<evidence type="ECO:0000313" key="8">
    <source>
        <dbReference type="Proteomes" id="UP000799778"/>
    </source>
</evidence>
<name>A0A6A5Y6H4_9PLEO</name>
<dbReference type="InterPro" id="IPR011032">
    <property type="entry name" value="GroES-like_sf"/>
</dbReference>
<comment type="similarity">
    <text evidence="2">Belongs to the zinc-containing alcohol dehydrogenase family.</text>
</comment>
<dbReference type="GO" id="GO:0046872">
    <property type="term" value="F:metal ion binding"/>
    <property type="evidence" value="ECO:0007669"/>
    <property type="project" value="UniProtKB-KW"/>
</dbReference>
<gene>
    <name evidence="7" type="ORF">BU24DRAFT_438395</name>
</gene>
<dbReference type="AlphaFoldDB" id="A0A6A5Y6H4"/>
<comment type="cofactor">
    <cofactor evidence="1">
        <name>Zn(2+)</name>
        <dbReference type="ChEBI" id="CHEBI:29105"/>
    </cofactor>
</comment>
<evidence type="ECO:0000256" key="1">
    <source>
        <dbReference type="ARBA" id="ARBA00001947"/>
    </source>
</evidence>
<dbReference type="Gene3D" id="3.40.50.720">
    <property type="entry name" value="NAD(P)-binding Rossmann-like Domain"/>
    <property type="match status" value="1"/>
</dbReference>
<sequence length="382" mass="40766">MTTTKVPSRMRAAILEHFNEPYKLIYMDTPLARYLEGHDILVQVLAASYCHTDAVFALGSMGHSTPRVGCHEFAGQVVALGPQVEVESLGLTVGSKVGVPGRGYRPCGECKECIIAGAHPKARAKRYSPFCPHMKNLGFTADGGFQQYAIVDSRQVAPLPECMTAVQAAPLMCAGLTVWAALELARNCHGARKVAIIGAGGGLGHIGVQFAAHLGMDVLAVDASDAPLSLLSTVIKSLPSSMSNRVSIHDARRLNVERALQAVGENRAVEGELAGVDAVVLLPDSQAAFDTGMKLLRNHGTMVVVSFPKNGFNLDAKDVVFRDIRVVGSLVGYNHQLRDMLAFADANAINVSIRTFALDDIQSLVQESHRGEGGKLVVDMSL</sequence>
<dbReference type="Pfam" id="PF00107">
    <property type="entry name" value="ADH_zinc_N"/>
    <property type="match status" value="1"/>
</dbReference>
<dbReference type="OrthoDB" id="256333at2759"/>
<dbReference type="Pfam" id="PF08240">
    <property type="entry name" value="ADH_N"/>
    <property type="match status" value="1"/>
</dbReference>
<feature type="domain" description="Enoyl reductase (ER)" evidence="6">
    <location>
        <begin position="19"/>
        <end position="378"/>
    </location>
</feature>
<evidence type="ECO:0000256" key="4">
    <source>
        <dbReference type="ARBA" id="ARBA00022833"/>
    </source>
</evidence>
<dbReference type="InterPro" id="IPR036291">
    <property type="entry name" value="NAD(P)-bd_dom_sf"/>
</dbReference>
<dbReference type="PANTHER" id="PTHR42940">
    <property type="entry name" value="ALCOHOL DEHYDROGENASE 1-RELATED"/>
    <property type="match status" value="1"/>
</dbReference>
<dbReference type="GO" id="GO:0004022">
    <property type="term" value="F:alcohol dehydrogenase (NAD+) activity"/>
    <property type="evidence" value="ECO:0007669"/>
    <property type="project" value="TreeGrafter"/>
</dbReference>
<dbReference type="InterPro" id="IPR020843">
    <property type="entry name" value="ER"/>
</dbReference>
<reference evidence="7" key="1">
    <citation type="journal article" date="2020" name="Stud. Mycol.">
        <title>101 Dothideomycetes genomes: a test case for predicting lifestyles and emergence of pathogens.</title>
        <authorList>
            <person name="Haridas S."/>
            <person name="Albert R."/>
            <person name="Binder M."/>
            <person name="Bloem J."/>
            <person name="Labutti K."/>
            <person name="Salamov A."/>
            <person name="Andreopoulos B."/>
            <person name="Baker S."/>
            <person name="Barry K."/>
            <person name="Bills G."/>
            <person name="Bluhm B."/>
            <person name="Cannon C."/>
            <person name="Castanera R."/>
            <person name="Culley D."/>
            <person name="Daum C."/>
            <person name="Ezra D."/>
            <person name="Gonzalez J."/>
            <person name="Henrissat B."/>
            <person name="Kuo A."/>
            <person name="Liang C."/>
            <person name="Lipzen A."/>
            <person name="Lutzoni F."/>
            <person name="Magnuson J."/>
            <person name="Mondo S."/>
            <person name="Nolan M."/>
            <person name="Ohm R."/>
            <person name="Pangilinan J."/>
            <person name="Park H.-J."/>
            <person name="Ramirez L."/>
            <person name="Alfaro M."/>
            <person name="Sun H."/>
            <person name="Tritt A."/>
            <person name="Yoshinaga Y."/>
            <person name="Zwiers L.-H."/>
            <person name="Turgeon B."/>
            <person name="Goodwin S."/>
            <person name="Spatafora J."/>
            <person name="Crous P."/>
            <person name="Grigoriev I."/>
        </authorList>
    </citation>
    <scope>NUCLEOTIDE SEQUENCE</scope>
    <source>
        <strain evidence="7">CBS 175.79</strain>
    </source>
</reference>
<proteinExistence type="inferred from homology"/>
<dbReference type="GeneID" id="54287649"/>
<evidence type="ECO:0000256" key="2">
    <source>
        <dbReference type="ARBA" id="ARBA00008072"/>
    </source>
</evidence>
<dbReference type="SUPFAM" id="SSF50129">
    <property type="entry name" value="GroES-like"/>
    <property type="match status" value="1"/>
</dbReference>
<dbReference type="Proteomes" id="UP000799778">
    <property type="component" value="Unassembled WGS sequence"/>
</dbReference>
<dbReference type="Gene3D" id="3.90.180.10">
    <property type="entry name" value="Medium-chain alcohol dehydrogenases, catalytic domain"/>
    <property type="match status" value="1"/>
</dbReference>
<dbReference type="GO" id="GO:0005737">
    <property type="term" value="C:cytoplasm"/>
    <property type="evidence" value="ECO:0007669"/>
    <property type="project" value="TreeGrafter"/>
</dbReference>
<protein>
    <submittedName>
        <fullName evidence="7">GroES-like protein</fullName>
    </submittedName>
</protein>
<dbReference type="EMBL" id="ML978066">
    <property type="protein sequence ID" value="KAF2021162.1"/>
    <property type="molecule type" value="Genomic_DNA"/>
</dbReference>
<dbReference type="InterPro" id="IPR013154">
    <property type="entry name" value="ADH-like_N"/>
</dbReference>
<dbReference type="RefSeq" id="XP_033389501.1">
    <property type="nucleotide sequence ID" value="XM_033530252.1"/>
</dbReference>
<keyword evidence="8" id="KW-1185">Reference proteome</keyword>
<keyword evidence="3" id="KW-0479">Metal-binding</keyword>
<keyword evidence="5" id="KW-0560">Oxidoreductase</keyword>
<evidence type="ECO:0000256" key="5">
    <source>
        <dbReference type="ARBA" id="ARBA00023002"/>
    </source>
</evidence>
<organism evidence="7 8">
    <name type="scientific">Aaosphaeria arxii CBS 175.79</name>
    <dbReference type="NCBI Taxonomy" id="1450172"/>
    <lineage>
        <taxon>Eukaryota</taxon>
        <taxon>Fungi</taxon>
        <taxon>Dikarya</taxon>
        <taxon>Ascomycota</taxon>
        <taxon>Pezizomycotina</taxon>
        <taxon>Dothideomycetes</taxon>
        <taxon>Pleosporomycetidae</taxon>
        <taxon>Pleosporales</taxon>
        <taxon>Pleosporales incertae sedis</taxon>
        <taxon>Aaosphaeria</taxon>
    </lineage>
</organism>
<evidence type="ECO:0000259" key="6">
    <source>
        <dbReference type="SMART" id="SM00829"/>
    </source>
</evidence>
<dbReference type="SUPFAM" id="SSF51735">
    <property type="entry name" value="NAD(P)-binding Rossmann-fold domains"/>
    <property type="match status" value="1"/>
</dbReference>
<evidence type="ECO:0000256" key="3">
    <source>
        <dbReference type="ARBA" id="ARBA00022723"/>
    </source>
</evidence>
<dbReference type="InterPro" id="IPR013149">
    <property type="entry name" value="ADH-like_C"/>
</dbReference>
<keyword evidence="4" id="KW-0862">Zinc</keyword>
<evidence type="ECO:0000313" key="7">
    <source>
        <dbReference type="EMBL" id="KAF2021162.1"/>
    </source>
</evidence>